<organism evidence="3 4">
    <name type="scientific">Sphingomonas citri</name>
    <dbReference type="NCBI Taxonomy" id="2862499"/>
    <lineage>
        <taxon>Bacteria</taxon>
        <taxon>Pseudomonadati</taxon>
        <taxon>Pseudomonadota</taxon>
        <taxon>Alphaproteobacteria</taxon>
        <taxon>Sphingomonadales</taxon>
        <taxon>Sphingomonadaceae</taxon>
        <taxon>Sphingomonas</taxon>
    </lineage>
</organism>
<keyword evidence="2" id="KW-0732">Signal</keyword>
<feature type="compositionally biased region" description="Basic and acidic residues" evidence="1">
    <location>
        <begin position="44"/>
        <end position="61"/>
    </location>
</feature>
<gene>
    <name evidence="3" type="ORF">KZ820_15465</name>
</gene>
<evidence type="ECO:0000313" key="4">
    <source>
        <dbReference type="Proteomes" id="UP000759103"/>
    </source>
</evidence>
<proteinExistence type="predicted"/>
<keyword evidence="4" id="KW-1185">Reference proteome</keyword>
<feature type="signal peptide" evidence="2">
    <location>
        <begin position="1"/>
        <end position="18"/>
    </location>
</feature>
<reference evidence="3 4" key="1">
    <citation type="submission" date="2021-07" db="EMBL/GenBank/DDBJ databases">
        <title>Sphingomonas sp.</title>
        <authorList>
            <person name="Feng G."/>
            <person name="Li J."/>
            <person name="Pan M."/>
        </authorList>
    </citation>
    <scope>NUCLEOTIDE SEQUENCE [LARGE SCALE GENOMIC DNA]</scope>
    <source>
        <strain evidence="3 4">RRHST34</strain>
    </source>
</reference>
<name>A0ABS7BRB3_9SPHN</name>
<evidence type="ECO:0000313" key="3">
    <source>
        <dbReference type="EMBL" id="MBW6532139.1"/>
    </source>
</evidence>
<dbReference type="RefSeq" id="WP_219749505.1">
    <property type="nucleotide sequence ID" value="NZ_JAHXZN010000006.1"/>
</dbReference>
<comment type="caution">
    <text evidence="3">The sequence shown here is derived from an EMBL/GenBank/DDBJ whole genome shotgun (WGS) entry which is preliminary data.</text>
</comment>
<dbReference type="EMBL" id="JAHXZN010000006">
    <property type="protein sequence ID" value="MBW6532139.1"/>
    <property type="molecule type" value="Genomic_DNA"/>
</dbReference>
<feature type="region of interest" description="Disordered" evidence="1">
    <location>
        <begin position="83"/>
        <end position="111"/>
    </location>
</feature>
<sequence>MRSAFLLLPLLLAAPAAAQRPGPIAPLPRTDSGVAPDLSATRDSIARERRAGRLSRGDARRAEAEVDVNAAIAARYAAGGGLSDSARAEIDNRDRATRSLLDAPAHRQPPR</sequence>
<evidence type="ECO:0000256" key="2">
    <source>
        <dbReference type="SAM" id="SignalP"/>
    </source>
</evidence>
<dbReference type="Proteomes" id="UP000759103">
    <property type="component" value="Unassembled WGS sequence"/>
</dbReference>
<feature type="region of interest" description="Disordered" evidence="1">
    <location>
        <begin position="19"/>
        <end position="61"/>
    </location>
</feature>
<evidence type="ECO:0008006" key="5">
    <source>
        <dbReference type="Google" id="ProtNLM"/>
    </source>
</evidence>
<protein>
    <recommendedName>
        <fullName evidence="5">DUF4148 domain-containing protein</fullName>
    </recommendedName>
</protein>
<feature type="compositionally biased region" description="Basic and acidic residues" evidence="1">
    <location>
        <begin position="86"/>
        <end position="97"/>
    </location>
</feature>
<evidence type="ECO:0000256" key="1">
    <source>
        <dbReference type="SAM" id="MobiDB-lite"/>
    </source>
</evidence>
<accession>A0ABS7BRB3</accession>
<feature type="chain" id="PRO_5047330844" description="DUF4148 domain-containing protein" evidence="2">
    <location>
        <begin position="19"/>
        <end position="111"/>
    </location>
</feature>